<evidence type="ECO:0000313" key="3">
    <source>
        <dbReference type="EMBL" id="TMV10370.1"/>
    </source>
</evidence>
<evidence type="ECO:0000313" key="4">
    <source>
        <dbReference type="Proteomes" id="UP001193035"/>
    </source>
</evidence>
<dbReference type="Pfam" id="PF06791">
    <property type="entry name" value="TMP_2"/>
    <property type="match status" value="1"/>
</dbReference>
<dbReference type="InterPro" id="IPR009628">
    <property type="entry name" value="Phage_tape_measure_N"/>
</dbReference>
<feature type="domain" description="Bacteriophage tail tape measure N-terminal" evidence="2">
    <location>
        <begin position="39"/>
        <end position="125"/>
    </location>
</feature>
<dbReference type="Proteomes" id="UP001193035">
    <property type="component" value="Unassembled WGS sequence"/>
</dbReference>
<proteinExistence type="predicted"/>
<dbReference type="EMBL" id="VCPD01000001">
    <property type="protein sequence ID" value="TMV10370.1"/>
    <property type="molecule type" value="Genomic_DNA"/>
</dbReference>
<keyword evidence="4" id="KW-1185">Reference proteome</keyword>
<sequence length="779" mass="82520">MGQGLSSVRARLSALRSSVSAYITGLRDVDDTQKLAAGSVGNLTAQFNDIGIMMAAGQNPLQLAIQQGTQITQVIGPMGASGAVRALGQAFVGLLSPVNLVTIGSIAAGAAMVQWLSSSSEDAKTLKEQIDDLNATTKAYRTSVEQTYSDLVKVYGSASAEVQALHRDTQALLREDVERQAAQAGNAVVAVVQETKTNLSAAMMQLFGPDQNAALQGTDHIVKMAQQFAELREADGIEHQLDLIGDLKAGILSATGGFRQMNAEQLAVYQSLRDAEDALRQAVAARLAEEANSNREKVRALALYGRSRAESDRELAKGRELLTQIQEEAALQRIVAIHGADSVEAAEARWAIEEKALQTQLDGLEISQSLKDEIMDAAQAAFDAEDATARWADQMVAVRSEVAAILSDLASLGGGAISNAAKAAELQALQEGKSIREAANVARDTKREAEFDAREQGASWFGRQVINFERGMARYGAELDDELDAAREAARERDRTAKGGGRQIEALDQLIRREQLELDILRQTDPLQKELLRHRDLLAGATQAQRDALADLIGQQIEEKDAIDAARDAQDLFASVSFNAMQGLLRDGASAVDMLKNLAAAIGDAALQAAFLGEGPLAGVFGAQEGGWLGTIVSAILPAAATGGYLAGPGSGTSDDILMWGSSGEFMVNAKATRKHRTLLEMINAGMDFPMFATGGLIGGPPVMTGGGAAAMAAPVIEIANYGSTPVQGEAEHSTDGNGRRRVRLVLADQVGQAIETPGGGARRVLRDRYGVTPRGTRR</sequence>
<accession>A0ABY2X4Q2</accession>
<evidence type="ECO:0000259" key="2">
    <source>
        <dbReference type="Pfam" id="PF06791"/>
    </source>
</evidence>
<protein>
    <recommendedName>
        <fullName evidence="2">Bacteriophage tail tape measure N-terminal domain-containing protein</fullName>
    </recommendedName>
</protein>
<name>A0ABY2X4Q2_9RHOB</name>
<comment type="caution">
    <text evidence="3">The sequence shown here is derived from an EMBL/GenBank/DDBJ whole genome shotgun (WGS) entry which is preliminary data.</text>
</comment>
<organism evidence="3 4">
    <name type="scientific">Ruegeria sediminis</name>
    <dbReference type="NCBI Taxonomy" id="2583820"/>
    <lineage>
        <taxon>Bacteria</taxon>
        <taxon>Pseudomonadati</taxon>
        <taxon>Pseudomonadota</taxon>
        <taxon>Alphaproteobacteria</taxon>
        <taxon>Rhodobacterales</taxon>
        <taxon>Roseobacteraceae</taxon>
        <taxon>Ruegeria</taxon>
    </lineage>
</organism>
<gene>
    <name evidence="3" type="ORF">FGK63_01735</name>
</gene>
<feature type="region of interest" description="Disordered" evidence="1">
    <location>
        <begin position="757"/>
        <end position="779"/>
    </location>
</feature>
<reference evidence="3 4" key="1">
    <citation type="submission" date="2019-05" db="EMBL/GenBank/DDBJ databases">
        <title>Ruegeria sp. nov., isolated from tidal flat.</title>
        <authorList>
            <person name="Kim W."/>
        </authorList>
    </citation>
    <scope>NUCLEOTIDE SEQUENCE [LARGE SCALE GENOMIC DNA]</scope>
    <source>
        <strain evidence="3 4">CAU 1488</strain>
    </source>
</reference>
<evidence type="ECO:0000256" key="1">
    <source>
        <dbReference type="SAM" id="MobiDB-lite"/>
    </source>
</evidence>